<comment type="caution">
    <text evidence="3">The sequence shown here is derived from an EMBL/GenBank/DDBJ whole genome shotgun (WGS) entry which is preliminary data.</text>
</comment>
<reference evidence="3" key="1">
    <citation type="journal article" date="2019" name="Sci. Rep.">
        <title>Draft genome of Tanacetum cinerariifolium, the natural source of mosquito coil.</title>
        <authorList>
            <person name="Yamashiro T."/>
            <person name="Shiraishi A."/>
            <person name="Satake H."/>
            <person name="Nakayama K."/>
        </authorList>
    </citation>
    <scope>NUCLEOTIDE SEQUENCE</scope>
</reference>
<gene>
    <name evidence="3" type="ORF">Tci_036602</name>
</gene>
<feature type="coiled-coil region" evidence="1">
    <location>
        <begin position="441"/>
        <end position="486"/>
    </location>
</feature>
<evidence type="ECO:0008006" key="4">
    <source>
        <dbReference type="Google" id="ProtNLM"/>
    </source>
</evidence>
<name>A0A6L2LWF7_TANCI</name>
<dbReference type="EMBL" id="BKCJ010005053">
    <property type="protein sequence ID" value="GEU64624.1"/>
    <property type="molecule type" value="Genomic_DNA"/>
</dbReference>
<dbReference type="AlphaFoldDB" id="A0A6L2LWF7"/>
<keyword evidence="1" id="KW-0175">Coiled coil</keyword>
<evidence type="ECO:0000256" key="1">
    <source>
        <dbReference type="SAM" id="Coils"/>
    </source>
</evidence>
<organism evidence="3">
    <name type="scientific">Tanacetum cinerariifolium</name>
    <name type="common">Dalmatian daisy</name>
    <name type="synonym">Chrysanthemum cinerariifolium</name>
    <dbReference type="NCBI Taxonomy" id="118510"/>
    <lineage>
        <taxon>Eukaryota</taxon>
        <taxon>Viridiplantae</taxon>
        <taxon>Streptophyta</taxon>
        <taxon>Embryophyta</taxon>
        <taxon>Tracheophyta</taxon>
        <taxon>Spermatophyta</taxon>
        <taxon>Magnoliopsida</taxon>
        <taxon>eudicotyledons</taxon>
        <taxon>Gunneridae</taxon>
        <taxon>Pentapetalae</taxon>
        <taxon>asterids</taxon>
        <taxon>campanulids</taxon>
        <taxon>Asterales</taxon>
        <taxon>Asteraceae</taxon>
        <taxon>Asteroideae</taxon>
        <taxon>Anthemideae</taxon>
        <taxon>Anthemidinae</taxon>
        <taxon>Tanacetum</taxon>
    </lineage>
</organism>
<evidence type="ECO:0000313" key="3">
    <source>
        <dbReference type="EMBL" id="GEU64624.1"/>
    </source>
</evidence>
<protein>
    <recommendedName>
        <fullName evidence="4">Xylulose kinase-1</fullName>
    </recommendedName>
</protein>
<feature type="region of interest" description="Disordered" evidence="2">
    <location>
        <begin position="201"/>
        <end position="263"/>
    </location>
</feature>
<sequence length="607" mass="67627">MSCVFADTHNMVAILTKSEASQGFDQIIDFLNGSYIKYALTVNPHIYVSCIKQFWNTVTVKQSNDVTRLQALVDRKKVMILEAVIRDVLCLADAEGVDCLPNEEIFTGWLNEFSSAMASAIICLFIGRKFNFSKYIFDSLVINVDSSSKFYMYPRVGKGCSVVETPLFEGMLVGEEPEEQGDTDEQVQGNDNDAAQEGVTAAEVEDVQEPSISSPTPPPQPQDLPSTSQVEEGGTSQRVDTSDDTVMEDVSNQGRMIDELDRDEGVALMGEKKEEKKAEEVKDIAGDAQIDMDHPSKVLSMQEDEPAEVEEVVVVVTTAKLITKVVTAASTLVSAASTLIPAAEPKVPASTPTTALVSVVAVASTRRRKGVVISDPKKKSIAIKPTDTKSKDKGKGIMSVAIDHVKQKAKEDKYVQKYQVMKKIPQTEAQARRNMITYLKNEQIEEEENRAIKSINETLAQKAAKRRKLNEEIKDVEDLKQHLEIVPDEDDDVYTEAAPLARKVPIVDYQIIQLNNKPRYKIIKADGTHQLYSNVWKTRWTRSNLEESKECPWSSKVEKRYLLSKFTLDQMLNAVRLQVEEESEMSLELLSAAKQKLMLLDTAAESS</sequence>
<proteinExistence type="predicted"/>
<accession>A0A6L2LWF7</accession>
<evidence type="ECO:0000256" key="2">
    <source>
        <dbReference type="SAM" id="MobiDB-lite"/>
    </source>
</evidence>